<dbReference type="InterPro" id="IPR013538">
    <property type="entry name" value="ASHA1/2-like_C"/>
</dbReference>
<reference evidence="3 4" key="1">
    <citation type="journal article" date="2024" name="Chem. Sci.">
        <title>Discovery of megapolipeptins by genome mining of a Burkholderiales bacteria collection.</title>
        <authorList>
            <person name="Paulo B.S."/>
            <person name="Recchia M.J.J."/>
            <person name="Lee S."/>
            <person name="Fergusson C.H."/>
            <person name="Romanowski S.B."/>
            <person name="Hernandez A."/>
            <person name="Krull N."/>
            <person name="Liu D.Y."/>
            <person name="Cavanagh H."/>
            <person name="Bos A."/>
            <person name="Gray C.A."/>
            <person name="Murphy B.T."/>
            <person name="Linington R.G."/>
            <person name="Eustaquio A.S."/>
        </authorList>
    </citation>
    <scope>NUCLEOTIDE SEQUENCE [LARGE SCALE GENOMIC DNA]</scope>
    <source>
        <strain evidence="3 4">RL17-374-BIF-D</strain>
    </source>
</reference>
<comment type="caution">
    <text evidence="3">The sequence shown here is derived from an EMBL/GenBank/DDBJ whole genome shotgun (WGS) entry which is preliminary data.</text>
</comment>
<name>A0ABW9CRI8_9BURK</name>
<feature type="domain" description="Activator of Hsp90 ATPase homologue 1/2-like C-terminal" evidence="2">
    <location>
        <begin position="14"/>
        <end position="136"/>
    </location>
</feature>
<sequence length="145" mass="16533">MSSDTFVYVTYIRTTSEKLWEALTTPEFVKKYWFGMHQESDWQAGSSWKMLFSDGRVADAGEVLEAEPGKRLVLKWRNEFREDLKDAGYSRCTYELEQQGEAVRLTVTHVSDSKPFIEAVSGGWPKILSNLKSLLETGQVALVSK</sequence>
<organism evidence="3 4">
    <name type="scientific">Caballeronia jiangsuensis</name>
    <dbReference type="NCBI Taxonomy" id="1458357"/>
    <lineage>
        <taxon>Bacteria</taxon>
        <taxon>Pseudomonadati</taxon>
        <taxon>Pseudomonadota</taxon>
        <taxon>Betaproteobacteria</taxon>
        <taxon>Burkholderiales</taxon>
        <taxon>Burkholderiaceae</taxon>
        <taxon>Caballeronia</taxon>
    </lineage>
</organism>
<accession>A0ABW9CRI8</accession>
<keyword evidence="4" id="KW-1185">Reference proteome</keyword>
<dbReference type="InterPro" id="IPR023393">
    <property type="entry name" value="START-like_dom_sf"/>
</dbReference>
<comment type="similarity">
    <text evidence="1">Belongs to the AHA1 family.</text>
</comment>
<dbReference type="CDD" id="cd08893">
    <property type="entry name" value="SRPBCC_CalC_Aha1-like_GntR-HTH"/>
    <property type="match status" value="1"/>
</dbReference>
<dbReference type="SUPFAM" id="SSF55961">
    <property type="entry name" value="Bet v1-like"/>
    <property type="match status" value="1"/>
</dbReference>
<dbReference type="Proteomes" id="UP001629462">
    <property type="component" value="Unassembled WGS sequence"/>
</dbReference>
<evidence type="ECO:0000313" key="4">
    <source>
        <dbReference type="Proteomes" id="UP001629462"/>
    </source>
</evidence>
<dbReference type="RefSeq" id="WP_250484738.1">
    <property type="nucleotide sequence ID" value="NZ_JAQQDB010000031.1"/>
</dbReference>
<dbReference type="Gene3D" id="3.30.530.20">
    <property type="match status" value="1"/>
</dbReference>
<proteinExistence type="inferred from homology"/>
<dbReference type="Pfam" id="PF08327">
    <property type="entry name" value="AHSA1"/>
    <property type="match status" value="1"/>
</dbReference>
<protein>
    <submittedName>
        <fullName evidence="3">SRPBCC family protein</fullName>
    </submittedName>
</protein>
<evidence type="ECO:0000313" key="3">
    <source>
        <dbReference type="EMBL" id="MFM0521176.1"/>
    </source>
</evidence>
<evidence type="ECO:0000259" key="2">
    <source>
        <dbReference type="Pfam" id="PF08327"/>
    </source>
</evidence>
<evidence type="ECO:0000256" key="1">
    <source>
        <dbReference type="ARBA" id="ARBA00006817"/>
    </source>
</evidence>
<gene>
    <name evidence="3" type="ORF">PQR08_27480</name>
</gene>
<dbReference type="EMBL" id="JAQQDB010000031">
    <property type="protein sequence ID" value="MFM0521176.1"/>
    <property type="molecule type" value="Genomic_DNA"/>
</dbReference>